<feature type="region of interest" description="Disordered" evidence="2">
    <location>
        <begin position="454"/>
        <end position="474"/>
    </location>
</feature>
<evidence type="ECO:0000256" key="2">
    <source>
        <dbReference type="SAM" id="MobiDB-lite"/>
    </source>
</evidence>
<name>A0ABN8LPZ2_9CNID</name>
<feature type="non-terminal residue" evidence="3">
    <location>
        <position position="782"/>
    </location>
</feature>
<dbReference type="EMBL" id="CALNXI010000067">
    <property type="protein sequence ID" value="CAH3017620.1"/>
    <property type="molecule type" value="Genomic_DNA"/>
</dbReference>
<evidence type="ECO:0000313" key="4">
    <source>
        <dbReference type="Proteomes" id="UP001159427"/>
    </source>
</evidence>
<feature type="region of interest" description="Disordered" evidence="2">
    <location>
        <begin position="427"/>
        <end position="446"/>
    </location>
</feature>
<sequence length="782" mass="86086">MTGETTKPKDLNKIFNTSDLVIISKYGIPAPQNWRGSTKQDLEDALDITNDEIKSLTGKINGRSRKQNPTTEDRKEIAELKKEKGTLYKYKNNLLTTIYSTPSSSSHTGSGLPAGAGLLRSEDIIDRIKKLGGEITGGNMNKVPEFLYIAKQLNKSGILPTKEMDQLLQSTAQALGEPITQPTSIQKAVEEGIAKIQQAAVEKTAEAAAKSPSVLGSLKGMWNESQALYEADKEKEQQRKREEKQRQAAIEMEEFKSQLRREELQLQRELNQESLRSVVDQARDSINQAVQEGITRIQDSTQSHEDAILGIQRAANQAIKDIKFAKEYYSKSGTTNALTANASTNTLEAPPQPLSYQPPATITADDLLPELPVVPSASPRTPVLDAEELQRRLEKLQEGTPPMDLSKLRGEVERLEPSQSVAFTELPGAPAVPQESPRKAGGPRRRQMAMRFGAQPMPQAPTPPIIPPGKSSVGTAVGAEEIPQITASDILPQAPTPPTPARFPSVLPSVPPLVPPPLLERPFVFSSQLQPPAPAAQFQSMSLPQSPFSTAFTSLPPQSNIKPSQPSEPYLPSPQGYSLPPTDRAKIEKLFYGKPQEPLGPSGPSGQPKPKNSREEMEERRARIISDMGYPSIDELEGILSIDDVYRMRNELKNDIRIQTGKLVGLQNKKNKTTEDKNNITMQKELTDTMVKYRNKLLEHLKFLEQTKLEEGDEGDEESDDEIFGEGRVNQRARPGRAQKGQGIKYFNSPAQLFDRLELLAGSISAGNNGVANEFTEIAHVL</sequence>
<accession>A0ABN8LPZ2</accession>
<evidence type="ECO:0000256" key="1">
    <source>
        <dbReference type="SAM" id="Coils"/>
    </source>
</evidence>
<protein>
    <submittedName>
        <fullName evidence="3">Uncharacterized protein</fullName>
    </submittedName>
</protein>
<organism evidence="3 4">
    <name type="scientific">Porites evermanni</name>
    <dbReference type="NCBI Taxonomy" id="104178"/>
    <lineage>
        <taxon>Eukaryota</taxon>
        <taxon>Metazoa</taxon>
        <taxon>Cnidaria</taxon>
        <taxon>Anthozoa</taxon>
        <taxon>Hexacorallia</taxon>
        <taxon>Scleractinia</taxon>
        <taxon>Fungiina</taxon>
        <taxon>Poritidae</taxon>
        <taxon>Porites</taxon>
    </lineage>
</organism>
<reference evidence="3 4" key="1">
    <citation type="submission" date="2022-05" db="EMBL/GenBank/DDBJ databases">
        <authorList>
            <consortium name="Genoscope - CEA"/>
            <person name="William W."/>
        </authorList>
    </citation>
    <scope>NUCLEOTIDE SEQUENCE [LARGE SCALE GENOMIC DNA]</scope>
</reference>
<feature type="compositionally biased region" description="Low complexity" evidence="2">
    <location>
        <begin position="595"/>
        <end position="610"/>
    </location>
</feature>
<evidence type="ECO:0000313" key="3">
    <source>
        <dbReference type="EMBL" id="CAH3017620.1"/>
    </source>
</evidence>
<keyword evidence="4" id="KW-1185">Reference proteome</keyword>
<feature type="coiled-coil region" evidence="1">
    <location>
        <begin position="226"/>
        <end position="276"/>
    </location>
</feature>
<feature type="region of interest" description="Disordered" evidence="2">
    <location>
        <begin position="709"/>
        <end position="742"/>
    </location>
</feature>
<feature type="compositionally biased region" description="Pro residues" evidence="2">
    <location>
        <begin position="458"/>
        <end position="467"/>
    </location>
</feature>
<feature type="region of interest" description="Disordered" evidence="2">
    <location>
        <begin position="547"/>
        <end position="619"/>
    </location>
</feature>
<proteinExistence type="predicted"/>
<dbReference type="Proteomes" id="UP001159427">
    <property type="component" value="Unassembled WGS sequence"/>
</dbReference>
<feature type="compositionally biased region" description="Polar residues" evidence="2">
    <location>
        <begin position="547"/>
        <end position="567"/>
    </location>
</feature>
<comment type="caution">
    <text evidence="3">The sequence shown here is derived from an EMBL/GenBank/DDBJ whole genome shotgun (WGS) entry which is preliminary data.</text>
</comment>
<gene>
    <name evidence="3" type="ORF">PEVE_00038799</name>
</gene>
<feature type="compositionally biased region" description="Acidic residues" evidence="2">
    <location>
        <begin position="711"/>
        <end position="724"/>
    </location>
</feature>
<keyword evidence="1" id="KW-0175">Coiled coil</keyword>